<dbReference type="InterPro" id="IPR036390">
    <property type="entry name" value="WH_DNA-bd_sf"/>
</dbReference>
<evidence type="ECO:0000259" key="5">
    <source>
        <dbReference type="PROSITE" id="PS50931"/>
    </source>
</evidence>
<evidence type="ECO:0000313" key="6">
    <source>
        <dbReference type="EMBL" id="MFD1533695.1"/>
    </source>
</evidence>
<dbReference type="Gene3D" id="1.10.10.10">
    <property type="entry name" value="Winged helix-like DNA-binding domain superfamily/Winged helix DNA-binding domain"/>
    <property type="match status" value="1"/>
</dbReference>
<keyword evidence="3" id="KW-0238">DNA-binding</keyword>
<dbReference type="PANTHER" id="PTHR30419:SF8">
    <property type="entry name" value="NITROGEN ASSIMILATION TRANSCRIPTIONAL ACTIVATOR-RELATED"/>
    <property type="match status" value="1"/>
</dbReference>
<keyword evidence="4" id="KW-0804">Transcription</keyword>
<dbReference type="SUPFAM" id="SSF46785">
    <property type="entry name" value="Winged helix' DNA-binding domain"/>
    <property type="match status" value="1"/>
</dbReference>
<proteinExistence type="inferred from homology"/>
<accession>A0ABW4FT83</accession>
<feature type="domain" description="HTH lysR-type" evidence="5">
    <location>
        <begin position="1"/>
        <end position="59"/>
    </location>
</feature>
<name>A0ABW4FT83_9PSEU</name>
<organism evidence="6 7">
    <name type="scientific">Pseudonocardia aurantiaca</name>
    <dbReference type="NCBI Taxonomy" id="75290"/>
    <lineage>
        <taxon>Bacteria</taxon>
        <taxon>Bacillati</taxon>
        <taxon>Actinomycetota</taxon>
        <taxon>Actinomycetes</taxon>
        <taxon>Pseudonocardiales</taxon>
        <taxon>Pseudonocardiaceae</taxon>
        <taxon>Pseudonocardia</taxon>
    </lineage>
</organism>
<sequence>MYDVRRLVLIRDLAEHGTVTAVSELHGISTSAVSQQLRALEQEVGSVLVRKVGRSLRLTPTGEVLVEHARRVLVTLDEAESAVAATRGAAGGDVRVVGFQSAIAALAGPLFTQLRQDHPELRIRLVDGIREPALRAVQLREADLAITYHYSFGNRELPSGIGSEFLFPDPLVLLTPVHLHPAVAAEGTAALADEDWIAVPDGGPSIESLSYLCRRAGFHPRIRHRISNFFAMARLVEAGAGVTILPSLTVTPELEHLVAWTFAEDTRMIEVAYRTGTTAHPSVAATIRALHRVARARRQAPAGFRGPIGRTA</sequence>
<dbReference type="InterPro" id="IPR036388">
    <property type="entry name" value="WH-like_DNA-bd_sf"/>
</dbReference>
<evidence type="ECO:0000313" key="7">
    <source>
        <dbReference type="Proteomes" id="UP001597145"/>
    </source>
</evidence>
<keyword evidence="2" id="KW-0805">Transcription regulation</keyword>
<evidence type="ECO:0000256" key="3">
    <source>
        <dbReference type="ARBA" id="ARBA00023125"/>
    </source>
</evidence>
<dbReference type="PROSITE" id="PS50931">
    <property type="entry name" value="HTH_LYSR"/>
    <property type="match status" value="1"/>
</dbReference>
<keyword evidence="7" id="KW-1185">Reference proteome</keyword>
<evidence type="ECO:0000256" key="4">
    <source>
        <dbReference type="ARBA" id="ARBA00023163"/>
    </source>
</evidence>
<dbReference type="Proteomes" id="UP001597145">
    <property type="component" value="Unassembled WGS sequence"/>
</dbReference>
<evidence type="ECO:0000256" key="2">
    <source>
        <dbReference type="ARBA" id="ARBA00023015"/>
    </source>
</evidence>
<protein>
    <submittedName>
        <fullName evidence="6">LysR family transcriptional regulator</fullName>
    </submittedName>
</protein>
<dbReference type="InterPro" id="IPR050950">
    <property type="entry name" value="HTH-type_LysR_regulators"/>
</dbReference>
<dbReference type="InterPro" id="IPR005119">
    <property type="entry name" value="LysR_subst-bd"/>
</dbReference>
<reference evidence="7" key="1">
    <citation type="journal article" date="2019" name="Int. J. Syst. Evol. Microbiol.">
        <title>The Global Catalogue of Microorganisms (GCM) 10K type strain sequencing project: providing services to taxonomists for standard genome sequencing and annotation.</title>
        <authorList>
            <consortium name="The Broad Institute Genomics Platform"/>
            <consortium name="The Broad Institute Genome Sequencing Center for Infectious Disease"/>
            <person name="Wu L."/>
            <person name="Ma J."/>
        </authorList>
    </citation>
    <scope>NUCLEOTIDE SEQUENCE [LARGE SCALE GENOMIC DNA]</scope>
    <source>
        <strain evidence="7">JCM 12165</strain>
    </source>
</reference>
<dbReference type="InterPro" id="IPR000847">
    <property type="entry name" value="LysR_HTH_N"/>
</dbReference>
<dbReference type="Gene3D" id="3.40.190.10">
    <property type="entry name" value="Periplasmic binding protein-like II"/>
    <property type="match status" value="2"/>
</dbReference>
<dbReference type="RefSeq" id="WP_343979367.1">
    <property type="nucleotide sequence ID" value="NZ_BAAAJG010000011.1"/>
</dbReference>
<dbReference type="CDD" id="cd00090">
    <property type="entry name" value="HTH_ARSR"/>
    <property type="match status" value="1"/>
</dbReference>
<comment type="similarity">
    <text evidence="1">Belongs to the LysR transcriptional regulatory family.</text>
</comment>
<dbReference type="Pfam" id="PF00126">
    <property type="entry name" value="HTH_1"/>
    <property type="match status" value="1"/>
</dbReference>
<evidence type="ECO:0000256" key="1">
    <source>
        <dbReference type="ARBA" id="ARBA00009437"/>
    </source>
</evidence>
<dbReference type="SUPFAM" id="SSF53850">
    <property type="entry name" value="Periplasmic binding protein-like II"/>
    <property type="match status" value="1"/>
</dbReference>
<dbReference type="InterPro" id="IPR011991">
    <property type="entry name" value="ArsR-like_HTH"/>
</dbReference>
<gene>
    <name evidence="6" type="ORF">ACFSCY_30175</name>
</gene>
<dbReference type="Pfam" id="PF03466">
    <property type="entry name" value="LysR_substrate"/>
    <property type="match status" value="1"/>
</dbReference>
<comment type="caution">
    <text evidence="6">The sequence shown here is derived from an EMBL/GenBank/DDBJ whole genome shotgun (WGS) entry which is preliminary data.</text>
</comment>
<dbReference type="EMBL" id="JBHUCP010000026">
    <property type="protein sequence ID" value="MFD1533695.1"/>
    <property type="molecule type" value="Genomic_DNA"/>
</dbReference>
<dbReference type="PANTHER" id="PTHR30419">
    <property type="entry name" value="HTH-TYPE TRANSCRIPTIONAL REGULATOR YBHD"/>
    <property type="match status" value="1"/>
</dbReference>